<evidence type="ECO:0000256" key="3">
    <source>
        <dbReference type="ARBA" id="ARBA00022833"/>
    </source>
</evidence>
<feature type="compositionally biased region" description="Basic and acidic residues" evidence="6">
    <location>
        <begin position="480"/>
        <end position="490"/>
    </location>
</feature>
<dbReference type="OrthoDB" id="166134at2759"/>
<dbReference type="Pfam" id="PF01363">
    <property type="entry name" value="FYVE"/>
    <property type="match status" value="1"/>
</dbReference>
<feature type="region of interest" description="Disordered" evidence="6">
    <location>
        <begin position="480"/>
        <end position="503"/>
    </location>
</feature>
<comment type="caution">
    <text evidence="8">The sequence shown here is derived from an EMBL/GenBank/DDBJ whole genome shotgun (WGS) entry which is preliminary data.</text>
</comment>
<feature type="compositionally biased region" description="Gly residues" evidence="6">
    <location>
        <begin position="491"/>
        <end position="501"/>
    </location>
</feature>
<feature type="region of interest" description="Disordered" evidence="6">
    <location>
        <begin position="1"/>
        <end position="51"/>
    </location>
</feature>
<evidence type="ECO:0000259" key="7">
    <source>
        <dbReference type="PROSITE" id="PS50178"/>
    </source>
</evidence>
<sequence>MSSSPTPVAVPYQAYRSKRHGRTSSANFNNSAPSSPPLQASRPSSMVFGSPGLNGNGGFSLTNGAPNGNGVAPLAAAAEIFPVERKAPITPEANSIISVFQEEKPIPTPTPTPEPISIHVTPHINGPVSRTEDSLLPALPIIKVESASTAPINGDANPTENGEDGEVKIDVDSPTTPTALASAGASVNGPQNGKDKRPEVSTSPPSSNPPVASPPLQASAMPSSPPSSSTSKPLPGSRKISTFRRVPLRPSPLNPEGSSTSPRSVSTSVIPSPQQIHTRLPSKATLLPRQLDPPAPPPKPAHAQPLMHQRTISSGSSTSPLGSSPTTISPLGSPFSPTPPTGSLMPSPMPGSSLRNSPLPSPASARAPILGTQSPPARTPIPQTPAALAAPYAVRTNLHSTTPSSSAPATPSMPLPGVAPPGKARTTAPYRPGFQPKGVYRPRTDAFIEARNAHLDEARIERTKLERRFEKLVTLHFPAEEKEKGKERGRLGSGSGSGFSGSAGAAPAVAAAVAAGQKRPGVGLRGGPGAKEVVRRSSSFFDPETWKGLKPGELWKGVVSGGEKDEIRVAEQRIAPWADDSSESACPICTTSFHPLTNRRHHCRLCGKLVCASPPAPGRTACSIRFVVDGRTRAIEEVGEGVDYGVRRRTSSISAGDGKGKGKGKEEDEDKFLKGVRVCAECRPVLIRRQYYHSMSRIPPFARYYDALISLEKEIGEDLPQFQELVLSLSQTPDAHPPKEATAARKRLLDAFSSYDALSKRILSLPTPGGRGSSQDRVQRAIGMRATAFLQQNMVGLQALPKPTRRATNGSGTPSTPGTPGTPATEVSDGRADALDESARALQPLLEQEALLEGFVEEAMAHRKFEDARTLRKNLAEIRGEISRIVGTGGVVPPS</sequence>
<keyword evidence="9" id="KW-1185">Reference proteome</keyword>
<evidence type="ECO:0000256" key="4">
    <source>
        <dbReference type="PROSITE-ProRule" id="PRU00091"/>
    </source>
</evidence>
<feature type="compositionally biased region" description="Low complexity" evidence="6">
    <location>
        <begin position="301"/>
        <end position="368"/>
    </location>
</feature>
<dbReference type="CDD" id="cd15737">
    <property type="entry name" value="FYVE2_Vac1p_like"/>
    <property type="match status" value="1"/>
</dbReference>
<dbReference type="SUPFAM" id="SSF57903">
    <property type="entry name" value="FYVE/PHD zinc finger"/>
    <property type="match status" value="1"/>
</dbReference>
<organism evidence="8 9">
    <name type="scientific">Coniophora puteana (strain RWD-64-598)</name>
    <name type="common">Brown rot fungus</name>
    <dbReference type="NCBI Taxonomy" id="741705"/>
    <lineage>
        <taxon>Eukaryota</taxon>
        <taxon>Fungi</taxon>
        <taxon>Dikarya</taxon>
        <taxon>Basidiomycota</taxon>
        <taxon>Agaricomycotina</taxon>
        <taxon>Agaricomycetes</taxon>
        <taxon>Agaricomycetidae</taxon>
        <taxon>Boletales</taxon>
        <taxon>Coniophorineae</taxon>
        <taxon>Coniophoraceae</taxon>
        <taxon>Coniophora</taxon>
    </lineage>
</organism>
<dbReference type="Gene3D" id="4.10.860.20">
    <property type="entry name" value="Rabenosyn, Rab binding domain"/>
    <property type="match status" value="1"/>
</dbReference>
<dbReference type="InterPro" id="IPR052727">
    <property type="entry name" value="Rab4/Rab5_effector"/>
</dbReference>
<name>A0A5M3N226_CONPW</name>
<dbReference type="PROSITE" id="PS50178">
    <property type="entry name" value="ZF_FYVE"/>
    <property type="match status" value="1"/>
</dbReference>
<dbReference type="GO" id="GO:0008270">
    <property type="term" value="F:zinc ion binding"/>
    <property type="evidence" value="ECO:0007669"/>
    <property type="project" value="UniProtKB-KW"/>
</dbReference>
<dbReference type="InterPro" id="IPR036531">
    <property type="entry name" value="Rbsn_Rab-bd_sf"/>
</dbReference>
<dbReference type="InterPro" id="IPR013083">
    <property type="entry name" value="Znf_RING/FYVE/PHD"/>
</dbReference>
<evidence type="ECO:0000256" key="5">
    <source>
        <dbReference type="SAM" id="Coils"/>
    </source>
</evidence>
<protein>
    <recommendedName>
        <fullName evidence="7">FYVE-type domain-containing protein</fullName>
    </recommendedName>
</protein>
<feature type="compositionally biased region" description="Low complexity" evidence="6">
    <location>
        <begin position="400"/>
        <end position="410"/>
    </location>
</feature>
<feature type="compositionally biased region" description="Polar residues" evidence="6">
    <location>
        <begin position="149"/>
        <end position="160"/>
    </location>
</feature>
<keyword evidence="2 4" id="KW-0863">Zinc-finger</keyword>
<feature type="compositionally biased region" description="Low complexity" evidence="6">
    <location>
        <begin position="810"/>
        <end position="823"/>
    </location>
</feature>
<dbReference type="EMBL" id="JH711574">
    <property type="protein sequence ID" value="EIW85440.1"/>
    <property type="molecule type" value="Genomic_DNA"/>
</dbReference>
<dbReference type="Pfam" id="PF11464">
    <property type="entry name" value="Rbsn"/>
    <property type="match status" value="1"/>
</dbReference>
<dbReference type="InterPro" id="IPR000306">
    <property type="entry name" value="Znf_FYVE"/>
</dbReference>
<keyword evidence="3" id="KW-0862">Zinc</keyword>
<dbReference type="GeneID" id="19200723"/>
<dbReference type="PANTHER" id="PTHR13510:SF44">
    <property type="entry name" value="RABENOSYN-5"/>
    <property type="match status" value="1"/>
</dbReference>
<dbReference type="KEGG" id="cput:CONPUDRAFT_135191"/>
<dbReference type="InterPro" id="IPR017455">
    <property type="entry name" value="Znf_FYVE-rel"/>
</dbReference>
<feature type="region of interest" description="Disordered" evidence="6">
    <location>
        <begin position="106"/>
        <end position="131"/>
    </location>
</feature>
<dbReference type="PANTHER" id="PTHR13510">
    <property type="entry name" value="FYVE-FINGER-CONTAINING RAB5 EFFECTOR PROTEIN RABENOSYN-5-RELATED"/>
    <property type="match status" value="1"/>
</dbReference>
<evidence type="ECO:0000256" key="1">
    <source>
        <dbReference type="ARBA" id="ARBA00022723"/>
    </source>
</evidence>
<evidence type="ECO:0000313" key="9">
    <source>
        <dbReference type="Proteomes" id="UP000053558"/>
    </source>
</evidence>
<dbReference type="OMA" id="NGHTYSE"/>
<feature type="compositionally biased region" description="Low complexity" evidence="6">
    <location>
        <begin position="214"/>
        <end position="237"/>
    </location>
</feature>
<dbReference type="SMART" id="SM00064">
    <property type="entry name" value="FYVE"/>
    <property type="match status" value="1"/>
</dbReference>
<evidence type="ECO:0000313" key="8">
    <source>
        <dbReference type="EMBL" id="EIW85440.1"/>
    </source>
</evidence>
<feature type="region of interest" description="Disordered" evidence="6">
    <location>
        <begin position="802"/>
        <end position="831"/>
    </location>
</feature>
<gene>
    <name evidence="8" type="ORF">CONPUDRAFT_135191</name>
</gene>
<accession>A0A5M3N226</accession>
<dbReference type="InterPro" id="IPR011011">
    <property type="entry name" value="Znf_FYVE_PHD"/>
</dbReference>
<evidence type="ECO:0000256" key="2">
    <source>
        <dbReference type="ARBA" id="ARBA00022771"/>
    </source>
</evidence>
<feature type="region of interest" description="Disordered" evidence="6">
    <location>
        <begin position="149"/>
        <end position="383"/>
    </location>
</feature>
<keyword evidence="1" id="KW-0479">Metal-binding</keyword>
<evidence type="ECO:0000256" key="6">
    <source>
        <dbReference type="SAM" id="MobiDB-lite"/>
    </source>
</evidence>
<dbReference type="Gene3D" id="3.30.40.10">
    <property type="entry name" value="Zinc/RING finger domain, C3HC4 (zinc finger)"/>
    <property type="match status" value="1"/>
</dbReference>
<feature type="compositionally biased region" description="Pro residues" evidence="6">
    <location>
        <begin position="291"/>
        <end position="300"/>
    </location>
</feature>
<dbReference type="Proteomes" id="UP000053558">
    <property type="component" value="Unassembled WGS sequence"/>
</dbReference>
<dbReference type="RefSeq" id="XP_007764928.1">
    <property type="nucleotide sequence ID" value="XM_007766738.1"/>
</dbReference>
<proteinExistence type="predicted"/>
<reference evidence="9" key="1">
    <citation type="journal article" date="2012" name="Science">
        <title>The Paleozoic origin of enzymatic lignin decomposition reconstructed from 31 fungal genomes.</title>
        <authorList>
            <person name="Floudas D."/>
            <person name="Binder M."/>
            <person name="Riley R."/>
            <person name="Barry K."/>
            <person name="Blanchette R.A."/>
            <person name="Henrissat B."/>
            <person name="Martinez A.T."/>
            <person name="Otillar R."/>
            <person name="Spatafora J.W."/>
            <person name="Yadav J.S."/>
            <person name="Aerts A."/>
            <person name="Benoit I."/>
            <person name="Boyd A."/>
            <person name="Carlson A."/>
            <person name="Copeland A."/>
            <person name="Coutinho P.M."/>
            <person name="de Vries R.P."/>
            <person name="Ferreira P."/>
            <person name="Findley K."/>
            <person name="Foster B."/>
            <person name="Gaskell J."/>
            <person name="Glotzer D."/>
            <person name="Gorecki P."/>
            <person name="Heitman J."/>
            <person name="Hesse C."/>
            <person name="Hori C."/>
            <person name="Igarashi K."/>
            <person name="Jurgens J.A."/>
            <person name="Kallen N."/>
            <person name="Kersten P."/>
            <person name="Kohler A."/>
            <person name="Kuees U."/>
            <person name="Kumar T.K.A."/>
            <person name="Kuo A."/>
            <person name="LaButti K."/>
            <person name="Larrondo L.F."/>
            <person name="Lindquist E."/>
            <person name="Ling A."/>
            <person name="Lombard V."/>
            <person name="Lucas S."/>
            <person name="Lundell T."/>
            <person name="Martin R."/>
            <person name="McLaughlin D.J."/>
            <person name="Morgenstern I."/>
            <person name="Morin E."/>
            <person name="Murat C."/>
            <person name="Nagy L.G."/>
            <person name="Nolan M."/>
            <person name="Ohm R.A."/>
            <person name="Patyshakuliyeva A."/>
            <person name="Rokas A."/>
            <person name="Ruiz-Duenas F.J."/>
            <person name="Sabat G."/>
            <person name="Salamov A."/>
            <person name="Samejima M."/>
            <person name="Schmutz J."/>
            <person name="Slot J.C."/>
            <person name="St John F."/>
            <person name="Stenlid J."/>
            <person name="Sun H."/>
            <person name="Sun S."/>
            <person name="Syed K."/>
            <person name="Tsang A."/>
            <person name="Wiebenga A."/>
            <person name="Young D."/>
            <person name="Pisabarro A."/>
            <person name="Eastwood D.C."/>
            <person name="Martin F."/>
            <person name="Cullen D."/>
            <person name="Grigoriev I.V."/>
            <person name="Hibbett D.S."/>
        </authorList>
    </citation>
    <scope>NUCLEOTIDE SEQUENCE [LARGE SCALE GENOMIC DNA]</scope>
    <source>
        <strain evidence="9">RWD-64-598 SS2</strain>
    </source>
</reference>
<keyword evidence="5" id="KW-0175">Coiled coil</keyword>
<dbReference type="SUPFAM" id="SSF140125">
    <property type="entry name" value="Rabenosyn-5 Rab-binding domain-like"/>
    <property type="match status" value="1"/>
</dbReference>
<feature type="region of interest" description="Disordered" evidence="6">
    <location>
        <begin position="398"/>
        <end position="438"/>
    </location>
</feature>
<feature type="compositionally biased region" description="Low complexity" evidence="6">
    <location>
        <begin position="258"/>
        <end position="273"/>
    </location>
</feature>
<feature type="compositionally biased region" description="Low complexity" evidence="6">
    <location>
        <begin position="24"/>
        <end position="33"/>
    </location>
</feature>
<dbReference type="AlphaFoldDB" id="A0A5M3N226"/>
<dbReference type="InterPro" id="IPR021565">
    <property type="entry name" value="Rbsn_Rab-bd"/>
</dbReference>
<feature type="domain" description="FYVE-type" evidence="7">
    <location>
        <begin position="580"/>
        <end position="687"/>
    </location>
</feature>
<feature type="coiled-coil region" evidence="5">
    <location>
        <begin position="448"/>
        <end position="475"/>
    </location>
</feature>